<feature type="transmembrane region" description="Helical" evidence="8">
    <location>
        <begin position="273"/>
        <end position="292"/>
    </location>
</feature>
<evidence type="ECO:0000256" key="1">
    <source>
        <dbReference type="ARBA" id="ARBA00004651"/>
    </source>
</evidence>
<dbReference type="GO" id="GO:0005886">
    <property type="term" value="C:plasma membrane"/>
    <property type="evidence" value="ECO:0007669"/>
    <property type="project" value="UniProtKB-SubCell"/>
</dbReference>
<keyword evidence="5 8" id="KW-0812">Transmembrane</keyword>
<evidence type="ECO:0000256" key="2">
    <source>
        <dbReference type="ARBA" id="ARBA00009773"/>
    </source>
</evidence>
<evidence type="ECO:0000256" key="8">
    <source>
        <dbReference type="SAM" id="Phobius"/>
    </source>
</evidence>
<name>A0A7C9KZF0_9SPHN</name>
<comment type="caution">
    <text evidence="9">The sequence shown here is derived from an EMBL/GenBank/DDBJ whole genome shotgun (WGS) entry which is preliminary data.</text>
</comment>
<protein>
    <submittedName>
        <fullName evidence="9">AI-2E family transporter</fullName>
    </submittedName>
</protein>
<dbReference type="Pfam" id="PF01594">
    <property type="entry name" value="AI-2E_transport"/>
    <property type="match status" value="1"/>
</dbReference>
<dbReference type="AlphaFoldDB" id="A0A7C9KZF0"/>
<dbReference type="PANTHER" id="PTHR21716:SF53">
    <property type="entry name" value="PERMEASE PERM-RELATED"/>
    <property type="match status" value="1"/>
</dbReference>
<dbReference type="Proteomes" id="UP000481327">
    <property type="component" value="Unassembled WGS sequence"/>
</dbReference>
<feature type="transmembrane region" description="Helical" evidence="8">
    <location>
        <begin position="152"/>
        <end position="172"/>
    </location>
</feature>
<evidence type="ECO:0000256" key="6">
    <source>
        <dbReference type="ARBA" id="ARBA00022989"/>
    </source>
</evidence>
<evidence type="ECO:0000256" key="7">
    <source>
        <dbReference type="ARBA" id="ARBA00023136"/>
    </source>
</evidence>
<dbReference type="EMBL" id="WIOL01000004">
    <property type="protein sequence ID" value="MQT17928.1"/>
    <property type="molecule type" value="Genomic_DNA"/>
</dbReference>
<keyword evidence="7 8" id="KW-0472">Membrane</keyword>
<keyword evidence="6 8" id="KW-1133">Transmembrane helix</keyword>
<feature type="transmembrane region" description="Helical" evidence="8">
    <location>
        <begin position="20"/>
        <end position="39"/>
    </location>
</feature>
<proteinExistence type="inferred from homology"/>
<reference evidence="9 10" key="1">
    <citation type="submission" date="2019-09" db="EMBL/GenBank/DDBJ databases">
        <title>Polymorphobacter sp. isolated from a lake in China.</title>
        <authorList>
            <person name="Liu Z."/>
        </authorList>
    </citation>
    <scope>NUCLEOTIDE SEQUENCE [LARGE SCALE GENOMIC DNA]</scope>
    <source>
        <strain evidence="9 10">D40P</strain>
    </source>
</reference>
<evidence type="ECO:0000256" key="5">
    <source>
        <dbReference type="ARBA" id="ARBA00022692"/>
    </source>
</evidence>
<accession>A0A7C9KZF0</accession>
<keyword evidence="4" id="KW-1003">Cell membrane</keyword>
<evidence type="ECO:0000256" key="4">
    <source>
        <dbReference type="ARBA" id="ARBA00022475"/>
    </source>
</evidence>
<keyword evidence="3" id="KW-0813">Transport</keyword>
<sequence>MESLLPLSRRSRCPHSRRRIVTRSASPVIIALLLVVAALFLTRSVMEPVAFALFIVALAAPFQTRLRRVMPAGLALLATIVVTLGVLGLLVLAIVWSIGEIGHWVILNVGRFQASYTALRIWLETHDIFVPGIFAQRFEIAWITGPLRAGAASLQTVIGFIMLAFVFIVLGLKETDQIPGRITRIQGPAASWDAVATGHLIIAKFRRYMAVRALASVLTGAATAGLAAFFGVELPLAWGVMAFAFNFLPFIGPLIVVVLMTIFAAAQFGAWQVPALVLVTVTAAQFVIGSYLEPILAGAALSMSPFVVLLAVFFWGLLWGIPGAFLGVPIVILLITVCDQLPGSRWVATLLSGKAGA</sequence>
<gene>
    <name evidence="9" type="ORF">F3168_11735</name>
</gene>
<comment type="subcellular location">
    <subcellularLocation>
        <location evidence="1">Cell membrane</location>
        <topology evidence="1">Multi-pass membrane protein</topology>
    </subcellularLocation>
</comment>
<evidence type="ECO:0000313" key="10">
    <source>
        <dbReference type="Proteomes" id="UP000481327"/>
    </source>
</evidence>
<evidence type="ECO:0000313" key="9">
    <source>
        <dbReference type="EMBL" id="MQT17928.1"/>
    </source>
</evidence>
<keyword evidence="10" id="KW-1185">Reference proteome</keyword>
<dbReference type="PANTHER" id="PTHR21716">
    <property type="entry name" value="TRANSMEMBRANE PROTEIN"/>
    <property type="match status" value="1"/>
</dbReference>
<feature type="transmembrane region" description="Helical" evidence="8">
    <location>
        <begin position="45"/>
        <end position="62"/>
    </location>
</feature>
<dbReference type="OrthoDB" id="9799225at2"/>
<organism evidence="9 10">
    <name type="scientific">Sandarakinorhabdus fusca</name>
    <dbReference type="NCBI Taxonomy" id="1439888"/>
    <lineage>
        <taxon>Bacteria</taxon>
        <taxon>Pseudomonadati</taxon>
        <taxon>Pseudomonadota</taxon>
        <taxon>Alphaproteobacteria</taxon>
        <taxon>Sphingomonadales</taxon>
        <taxon>Sphingosinicellaceae</taxon>
        <taxon>Sandarakinorhabdus</taxon>
    </lineage>
</organism>
<feature type="transmembrane region" description="Helical" evidence="8">
    <location>
        <begin position="209"/>
        <end position="230"/>
    </location>
</feature>
<feature type="transmembrane region" description="Helical" evidence="8">
    <location>
        <begin position="236"/>
        <end position="266"/>
    </location>
</feature>
<dbReference type="InterPro" id="IPR002549">
    <property type="entry name" value="AI-2E-like"/>
</dbReference>
<feature type="transmembrane region" description="Helical" evidence="8">
    <location>
        <begin position="74"/>
        <end position="98"/>
    </location>
</feature>
<feature type="transmembrane region" description="Helical" evidence="8">
    <location>
        <begin position="312"/>
        <end position="335"/>
    </location>
</feature>
<evidence type="ECO:0000256" key="3">
    <source>
        <dbReference type="ARBA" id="ARBA00022448"/>
    </source>
</evidence>
<comment type="similarity">
    <text evidence="2">Belongs to the autoinducer-2 exporter (AI-2E) (TC 2.A.86) family.</text>
</comment>